<proteinExistence type="predicted"/>
<comment type="caution">
    <text evidence="2">The sequence shown here is derived from an EMBL/GenBank/DDBJ whole genome shotgun (WGS) entry which is preliminary data.</text>
</comment>
<organism evidence="2">
    <name type="scientific">Cupriavidus taiwanensis</name>
    <dbReference type="NCBI Taxonomy" id="164546"/>
    <lineage>
        <taxon>Bacteria</taxon>
        <taxon>Pseudomonadati</taxon>
        <taxon>Pseudomonadota</taxon>
        <taxon>Betaproteobacteria</taxon>
        <taxon>Burkholderiales</taxon>
        <taxon>Burkholderiaceae</taxon>
        <taxon>Cupriavidus</taxon>
    </lineage>
</organism>
<evidence type="ECO:0000256" key="1">
    <source>
        <dbReference type="SAM" id="Phobius"/>
    </source>
</evidence>
<feature type="transmembrane region" description="Helical" evidence="1">
    <location>
        <begin position="6"/>
        <end position="24"/>
    </location>
</feature>
<dbReference type="EMBL" id="OFSP01000017">
    <property type="protein sequence ID" value="SOY51662.1"/>
    <property type="molecule type" value="Genomic_DNA"/>
</dbReference>
<sequence length="106" mass="11335">MPSAIFDMAGFSMAISFLKIMLATPRWQPRRKFSPCGSRCLASIDAFSLECHPLPAGSQRFGEFNKALAERAPGAELGHPLGYPSGAERPAGTALRTIISPARSDA</sequence>
<protein>
    <submittedName>
        <fullName evidence="2">Uncharacterized protein</fullName>
    </submittedName>
</protein>
<gene>
    <name evidence="2" type="ORF">CBM2589_B240078</name>
</gene>
<evidence type="ECO:0000313" key="2">
    <source>
        <dbReference type="EMBL" id="SOY51662.1"/>
    </source>
</evidence>
<dbReference type="Proteomes" id="UP000256297">
    <property type="component" value="Chromosome CBM2589_b"/>
</dbReference>
<dbReference type="AlphaFoldDB" id="A0A375BSA2"/>
<name>A0A375BSA2_9BURK</name>
<accession>A0A375BSA2</accession>
<reference evidence="2" key="1">
    <citation type="submission" date="2018-01" db="EMBL/GenBank/DDBJ databases">
        <authorList>
            <person name="Clerissi C."/>
        </authorList>
    </citation>
    <scope>NUCLEOTIDE SEQUENCE</scope>
    <source>
        <strain evidence="2">Cupriavidus taiwanensis STM 3521</strain>
    </source>
</reference>
<keyword evidence="1" id="KW-0472">Membrane</keyword>
<keyword evidence="1" id="KW-1133">Transmembrane helix</keyword>
<keyword evidence="1" id="KW-0812">Transmembrane</keyword>